<dbReference type="Gene3D" id="3.30.70.330">
    <property type="match status" value="2"/>
</dbReference>
<dbReference type="PANTHER" id="PTHR13976">
    <property type="entry name" value="HETEROGENEOUS NUCLEAR RIBONUCLEOPROTEIN-RELATED"/>
    <property type="match status" value="1"/>
</dbReference>
<dbReference type="SUPFAM" id="SSF54928">
    <property type="entry name" value="RNA-binding domain, RBD"/>
    <property type="match status" value="1"/>
</dbReference>
<evidence type="ECO:0000313" key="3">
    <source>
        <dbReference type="EMBL" id="VDK23709.1"/>
    </source>
</evidence>
<dbReference type="InterPro" id="IPR050666">
    <property type="entry name" value="ESRP"/>
</dbReference>
<evidence type="ECO:0000256" key="1">
    <source>
        <dbReference type="ARBA" id="ARBA00022737"/>
    </source>
</evidence>
<keyword evidence="2" id="KW-0694">RNA-binding</keyword>
<dbReference type="InterPro" id="IPR035979">
    <property type="entry name" value="RBD_domain_sf"/>
</dbReference>
<organism evidence="5">
    <name type="scientific">Taenia asiatica</name>
    <name type="common">Asian tapeworm</name>
    <dbReference type="NCBI Taxonomy" id="60517"/>
    <lineage>
        <taxon>Eukaryota</taxon>
        <taxon>Metazoa</taxon>
        <taxon>Spiralia</taxon>
        <taxon>Lophotrochozoa</taxon>
        <taxon>Platyhelminthes</taxon>
        <taxon>Cestoda</taxon>
        <taxon>Eucestoda</taxon>
        <taxon>Cyclophyllidea</taxon>
        <taxon>Taeniidae</taxon>
        <taxon>Taenia</taxon>
    </lineage>
</organism>
<sequence>MLCPLKIAFFAKAGCQVQFDREGILFVNRRDGRATGDAFVMFATDAEAERALKNHRQHIGNRYIELFRSTPAEVNQVMNAVLKQSMDIFPRIWPSQYEQDTFLSQTGSLLEIQNSSVFAGAPKSLLIPSPTFPMPLLNMPQLALPTPIPLGGLLPGASGSSHMSTGHLMRMKGMPPGTTVNDILNFLGVYWQAVNLHGIHLIYSTTVKVLSEHKRKGEPSGEAFVRFISEQAVQMVMANKQGQTITNAATGAQTKVHLSRPTSAEILDFVSYPAAQPTLNWNNTAGFGTHVNSYHLLPGPAALYAPLLMQLRGVAPFTTPEVLTSAQKAGFALTTPQATSTIKVDTDILCWSGIRAGAVYLINRAIFNRDAQITHYYTKYIYDVVKPRSRIL</sequence>
<evidence type="ECO:0000313" key="4">
    <source>
        <dbReference type="Proteomes" id="UP000282613"/>
    </source>
</evidence>
<gene>
    <name evidence="3" type="ORF">TASK_LOCUS1811</name>
</gene>
<accession>A0A0R3VWL6</accession>
<dbReference type="STRING" id="60517.A0A0R3VWL6"/>
<name>A0A0R3VWL6_TAEAS</name>
<dbReference type="OrthoDB" id="431068at2759"/>
<dbReference type="Proteomes" id="UP000282613">
    <property type="component" value="Unassembled WGS sequence"/>
</dbReference>
<keyword evidence="4" id="KW-1185">Reference proteome</keyword>
<dbReference type="GO" id="GO:0003723">
    <property type="term" value="F:RNA binding"/>
    <property type="evidence" value="ECO:0007669"/>
    <property type="project" value="UniProtKB-KW"/>
</dbReference>
<evidence type="ECO:0000313" key="5">
    <source>
        <dbReference type="WBParaSite" id="TASK_0000181001-mRNA-1"/>
    </source>
</evidence>
<dbReference type="AlphaFoldDB" id="A0A0R3VWL6"/>
<evidence type="ECO:0000256" key="2">
    <source>
        <dbReference type="ARBA" id="ARBA00022884"/>
    </source>
</evidence>
<reference evidence="3 4" key="2">
    <citation type="submission" date="2018-11" db="EMBL/GenBank/DDBJ databases">
        <authorList>
            <consortium name="Pathogen Informatics"/>
        </authorList>
    </citation>
    <scope>NUCLEOTIDE SEQUENCE [LARGE SCALE GENOMIC DNA]</scope>
</reference>
<dbReference type="EMBL" id="UYRS01000605">
    <property type="protein sequence ID" value="VDK23709.1"/>
    <property type="molecule type" value="Genomic_DNA"/>
</dbReference>
<reference evidence="5" key="1">
    <citation type="submission" date="2017-02" db="UniProtKB">
        <authorList>
            <consortium name="WormBaseParasite"/>
        </authorList>
    </citation>
    <scope>IDENTIFICATION</scope>
</reference>
<dbReference type="InterPro" id="IPR012677">
    <property type="entry name" value="Nucleotide-bd_a/b_plait_sf"/>
</dbReference>
<dbReference type="WBParaSite" id="TASK_0000181001-mRNA-1">
    <property type="protein sequence ID" value="TASK_0000181001-mRNA-1"/>
    <property type="gene ID" value="TASK_0000181001"/>
</dbReference>
<proteinExistence type="predicted"/>
<keyword evidence="1" id="KW-0677">Repeat</keyword>
<protein>
    <submittedName>
        <fullName evidence="5">RRM domain-containing protein</fullName>
    </submittedName>
</protein>